<dbReference type="PANTHER" id="PTHR23170:SF2">
    <property type="entry name" value="CENTROSOMAL PROTEIN OF 83 KDA"/>
    <property type="match status" value="1"/>
</dbReference>
<keyword evidence="2" id="KW-0963">Cytoplasm</keyword>
<dbReference type="GO" id="GO:0005813">
    <property type="term" value="C:centrosome"/>
    <property type="evidence" value="ECO:0007669"/>
    <property type="project" value="UniProtKB-SubCell"/>
</dbReference>
<dbReference type="GO" id="GO:0048278">
    <property type="term" value="P:vesicle docking"/>
    <property type="evidence" value="ECO:0007669"/>
    <property type="project" value="Ensembl"/>
</dbReference>
<reference evidence="6" key="2">
    <citation type="submission" date="2025-09" db="UniProtKB">
        <authorList>
            <consortium name="Ensembl"/>
        </authorList>
    </citation>
    <scope>IDENTIFICATION</scope>
</reference>
<dbReference type="GeneTree" id="ENSGT00940000154003"/>
<dbReference type="GO" id="GO:0060271">
    <property type="term" value="P:cilium assembly"/>
    <property type="evidence" value="ECO:0007669"/>
    <property type="project" value="Ensembl"/>
</dbReference>
<keyword evidence="7" id="KW-1185">Reference proteome</keyword>
<dbReference type="GO" id="GO:0071539">
    <property type="term" value="P:protein localization to centrosome"/>
    <property type="evidence" value="ECO:0007669"/>
    <property type="project" value="Ensembl"/>
</dbReference>
<keyword evidence="3 5" id="KW-0175">Coiled coil</keyword>
<evidence type="ECO:0000256" key="4">
    <source>
        <dbReference type="ARBA" id="ARBA00023212"/>
    </source>
</evidence>
<dbReference type="InterPro" id="IPR052116">
    <property type="entry name" value="Centro_Cilium_Assembly"/>
</dbReference>
<dbReference type="GO" id="GO:0097539">
    <property type="term" value="C:ciliary transition fiber"/>
    <property type="evidence" value="ECO:0007669"/>
    <property type="project" value="Ensembl"/>
</dbReference>
<dbReference type="Ensembl" id="ENSLLTT00000016936.1">
    <property type="protein sequence ID" value="ENSLLTP00000016318.1"/>
    <property type="gene ID" value="ENSLLTG00000012458.1"/>
</dbReference>
<evidence type="ECO:0000256" key="2">
    <source>
        <dbReference type="ARBA" id="ARBA00022490"/>
    </source>
</evidence>
<reference evidence="6" key="1">
    <citation type="submission" date="2025-08" db="UniProtKB">
        <authorList>
            <consortium name="Ensembl"/>
        </authorList>
    </citation>
    <scope>IDENTIFICATION</scope>
</reference>
<feature type="coiled-coil region" evidence="5">
    <location>
        <begin position="228"/>
        <end position="367"/>
    </location>
</feature>
<feature type="coiled-coil region" evidence="5">
    <location>
        <begin position="15"/>
        <end position="198"/>
    </location>
</feature>
<evidence type="ECO:0000313" key="7">
    <source>
        <dbReference type="Proteomes" id="UP000694406"/>
    </source>
</evidence>
<keyword evidence="4" id="KW-0206">Cytoskeleton</keyword>
<organism evidence="6 7">
    <name type="scientific">Laticauda laticaudata</name>
    <name type="common">Blue-ringed sea krait</name>
    <name type="synonym">Blue-lipped sea krait</name>
    <dbReference type="NCBI Taxonomy" id="8630"/>
    <lineage>
        <taxon>Eukaryota</taxon>
        <taxon>Metazoa</taxon>
        <taxon>Chordata</taxon>
        <taxon>Craniata</taxon>
        <taxon>Vertebrata</taxon>
        <taxon>Euteleostomi</taxon>
        <taxon>Lepidosauria</taxon>
        <taxon>Squamata</taxon>
        <taxon>Bifurcata</taxon>
        <taxon>Unidentata</taxon>
        <taxon>Episquamata</taxon>
        <taxon>Toxicofera</taxon>
        <taxon>Serpentes</taxon>
        <taxon>Colubroidea</taxon>
        <taxon>Elapidae</taxon>
        <taxon>Laticaudinae</taxon>
        <taxon>Laticauda</taxon>
    </lineage>
</organism>
<dbReference type="PANTHER" id="PTHR23170">
    <property type="entry name" value="NY-REN-58 ANTIGEN"/>
    <property type="match status" value="1"/>
</dbReference>
<evidence type="ECO:0000256" key="5">
    <source>
        <dbReference type="SAM" id="Coils"/>
    </source>
</evidence>
<evidence type="ECO:0000256" key="1">
    <source>
        <dbReference type="ARBA" id="ARBA00004300"/>
    </source>
</evidence>
<dbReference type="GO" id="GO:0005814">
    <property type="term" value="C:centriole"/>
    <property type="evidence" value="ECO:0007669"/>
    <property type="project" value="Ensembl"/>
</dbReference>
<gene>
    <name evidence="6" type="primary">CEP83</name>
</gene>
<sequence>TFLKSEFEHQREEHARVLQENKIRYEAEVTRLDKDKEELHNQLLSIDPTRDNKRVEALLREKAQLLQKLKGLEAEVTELRAQKGNSGMQAENVQRIQLRQLAEMQATMRTLEAEKQSGKLQLERIEKELQLSNEQNTDLIGKLHKAEREIDALNTKVKLKHSQKIEITNIKLETARAKSEIEREKNKIQSALEGLHSDNEILKTTLERHKVLSIEKDRELIRKVQASKEEGFQKIAALQEEKLELETKLTELEKTRMEQDAQRQSEKDQYEEKISAMRLEEESTKREIQNLRVKIQEQVTASEDLEKEKSENANLNQQLHDLQLRVASLSQSENDLLDSNQKLKEMLERLKHECRNARSQAERAQADSEKYDFIVHAMLLLHLDDMKSNLPWTSSIDLEYGFINNFSSLLRIDQICIFVLLLFNF</sequence>
<proteinExistence type="predicted"/>
<name>A0A8C5WVK6_LATLA</name>
<protein>
    <submittedName>
        <fullName evidence="6">Centrosomal protein 83</fullName>
    </submittedName>
</protein>
<dbReference type="AlphaFoldDB" id="A0A8C5WVK6"/>
<dbReference type="Proteomes" id="UP000694406">
    <property type="component" value="Unplaced"/>
</dbReference>
<comment type="subcellular location">
    <subcellularLocation>
        <location evidence="1">Cytoplasm</location>
        <location evidence="1">Cytoskeleton</location>
        <location evidence="1">Microtubule organizing center</location>
        <location evidence="1">Centrosome</location>
    </subcellularLocation>
</comment>
<accession>A0A8C5WVK6</accession>
<evidence type="ECO:0000256" key="3">
    <source>
        <dbReference type="ARBA" id="ARBA00023054"/>
    </source>
</evidence>
<dbReference type="GO" id="GO:0005794">
    <property type="term" value="C:Golgi apparatus"/>
    <property type="evidence" value="ECO:0007669"/>
    <property type="project" value="Ensembl"/>
</dbReference>
<evidence type="ECO:0000313" key="6">
    <source>
        <dbReference type="Ensembl" id="ENSLLTP00000016318.1"/>
    </source>
</evidence>
<dbReference type="GO" id="GO:0051660">
    <property type="term" value="P:establishment of centrosome localization"/>
    <property type="evidence" value="ECO:0007669"/>
    <property type="project" value="TreeGrafter"/>
</dbReference>